<comment type="caution">
    <text evidence="2">The sequence shown here is derived from an EMBL/GenBank/DDBJ whole genome shotgun (WGS) entry which is preliminary data.</text>
</comment>
<proteinExistence type="predicted"/>
<accession>K1T3L9</accession>
<dbReference type="EMBL" id="AJWZ01005585">
    <property type="protein sequence ID" value="EKC62179.1"/>
    <property type="molecule type" value="Genomic_DNA"/>
</dbReference>
<dbReference type="Pfam" id="PF12850">
    <property type="entry name" value="Metallophos_2"/>
    <property type="match status" value="1"/>
</dbReference>
<gene>
    <name evidence="2" type="ORF">OBE_08102</name>
</gene>
<reference evidence="2" key="1">
    <citation type="journal article" date="2013" name="Environ. Microbiol.">
        <title>Microbiota from the distal guts of lean and obese adolescents exhibit partial functional redundancy besides clear differences in community structure.</title>
        <authorList>
            <person name="Ferrer M."/>
            <person name="Ruiz A."/>
            <person name="Lanza F."/>
            <person name="Haange S.B."/>
            <person name="Oberbach A."/>
            <person name="Till H."/>
            <person name="Bargiela R."/>
            <person name="Campoy C."/>
            <person name="Segura M.T."/>
            <person name="Richter M."/>
            <person name="von Bergen M."/>
            <person name="Seifert J."/>
            <person name="Suarez A."/>
        </authorList>
    </citation>
    <scope>NUCLEOTIDE SEQUENCE</scope>
</reference>
<dbReference type="AlphaFoldDB" id="K1T3L9"/>
<name>K1T3L9_9ZZZZ</name>
<dbReference type="SUPFAM" id="SSF56300">
    <property type="entry name" value="Metallo-dependent phosphatases"/>
    <property type="match status" value="1"/>
</dbReference>
<dbReference type="InterPro" id="IPR024654">
    <property type="entry name" value="Calcineurin-like_PHP_lpxH"/>
</dbReference>
<dbReference type="Gene3D" id="3.60.21.10">
    <property type="match status" value="1"/>
</dbReference>
<evidence type="ECO:0000259" key="1">
    <source>
        <dbReference type="Pfam" id="PF12850"/>
    </source>
</evidence>
<organism evidence="2">
    <name type="scientific">human gut metagenome</name>
    <dbReference type="NCBI Taxonomy" id="408170"/>
    <lineage>
        <taxon>unclassified sequences</taxon>
        <taxon>metagenomes</taxon>
        <taxon>organismal metagenomes</taxon>
    </lineage>
</organism>
<dbReference type="InterPro" id="IPR029052">
    <property type="entry name" value="Metallo-depent_PP-like"/>
</dbReference>
<evidence type="ECO:0000313" key="2">
    <source>
        <dbReference type="EMBL" id="EKC62179.1"/>
    </source>
</evidence>
<sequence>MRILVVSDTHGDLRSLIKAVDAQRKAEIIVHCGDGEEQQRFLKDNYKDKMIVAVRGNCD</sequence>
<feature type="domain" description="Calcineurin-like phosphoesterase" evidence="1">
    <location>
        <begin position="1"/>
        <end position="59"/>
    </location>
</feature>
<protein>
    <submittedName>
        <fullName evidence="2">Phosphoesterase, family</fullName>
    </submittedName>
</protein>
<feature type="non-terminal residue" evidence="2">
    <location>
        <position position="59"/>
    </location>
</feature>